<gene>
    <name evidence="2" type="ORF">SAMN04487779_101183</name>
</gene>
<evidence type="ECO:0000313" key="3">
    <source>
        <dbReference type="Proteomes" id="UP000198925"/>
    </source>
</evidence>
<dbReference type="AlphaFoldDB" id="A0A1G6WWI0"/>
<keyword evidence="2" id="KW-0255">Endonuclease</keyword>
<organism evidence="2 3">
    <name type="scientific">Belnapia rosea</name>
    <dbReference type="NCBI Taxonomy" id="938405"/>
    <lineage>
        <taxon>Bacteria</taxon>
        <taxon>Pseudomonadati</taxon>
        <taxon>Pseudomonadota</taxon>
        <taxon>Alphaproteobacteria</taxon>
        <taxon>Acetobacterales</taxon>
        <taxon>Roseomonadaceae</taxon>
        <taxon>Belnapia</taxon>
    </lineage>
</organism>
<dbReference type="Pfam" id="PF03372">
    <property type="entry name" value="Exo_endo_phos"/>
    <property type="match status" value="1"/>
</dbReference>
<dbReference type="GO" id="GO:0004519">
    <property type="term" value="F:endonuclease activity"/>
    <property type="evidence" value="ECO:0007669"/>
    <property type="project" value="UniProtKB-KW"/>
</dbReference>
<evidence type="ECO:0000313" key="2">
    <source>
        <dbReference type="EMBL" id="SDD70258.1"/>
    </source>
</evidence>
<evidence type="ECO:0000259" key="1">
    <source>
        <dbReference type="Pfam" id="PF03372"/>
    </source>
</evidence>
<dbReference type="GO" id="GO:0004527">
    <property type="term" value="F:exonuclease activity"/>
    <property type="evidence" value="ECO:0007669"/>
    <property type="project" value="UniProtKB-KW"/>
</dbReference>
<dbReference type="InterPro" id="IPR036691">
    <property type="entry name" value="Endo/exonu/phosph_ase_sf"/>
</dbReference>
<dbReference type="Proteomes" id="UP000198925">
    <property type="component" value="Unassembled WGS sequence"/>
</dbReference>
<dbReference type="EMBL" id="FMZX01000011">
    <property type="protein sequence ID" value="SDD70258.1"/>
    <property type="molecule type" value="Genomic_DNA"/>
</dbReference>
<dbReference type="SUPFAM" id="SSF56219">
    <property type="entry name" value="DNase I-like"/>
    <property type="match status" value="1"/>
</dbReference>
<keyword evidence="2" id="KW-0540">Nuclease</keyword>
<protein>
    <submittedName>
        <fullName evidence="2">Metal-dependent hydrolase, endonuclease/exonuclease/phosphatase family</fullName>
    </submittedName>
</protein>
<reference evidence="2 3" key="1">
    <citation type="submission" date="2016-10" db="EMBL/GenBank/DDBJ databases">
        <authorList>
            <person name="de Groot N.N."/>
        </authorList>
    </citation>
    <scope>NUCLEOTIDE SEQUENCE [LARGE SCALE GENOMIC DNA]</scope>
    <source>
        <strain evidence="2 3">CPCC 100156</strain>
    </source>
</reference>
<sequence>MLVATYNIHRGRAPGGLRDSRTLIQGVVAEIAPDLIALQEAQPYFRRGTPMLDAAALARDLDLCPLPIAERPGHQGWRSNVVLIRRGTRLLSPPRPLRLGGMEPRGAVLAELDAGWGPFRLIATHLSLGGERRRLQARALLAAIEAGPAMPTLLLGDLNEWRPGASALGVLAPFFGTPPAAPTFPAFHPVASLDRILAHPRALVPRVEVHDTPLARRASDHLPLVARLDLSALSPAASAPAPPSRRSAPAPH</sequence>
<feature type="domain" description="Endonuclease/exonuclease/phosphatase" evidence="1">
    <location>
        <begin position="4"/>
        <end position="221"/>
    </location>
</feature>
<dbReference type="RefSeq" id="WP_176849647.1">
    <property type="nucleotide sequence ID" value="NZ_FMZX01000011.1"/>
</dbReference>
<dbReference type="STRING" id="938405.SAMN02927895_03154"/>
<name>A0A1G6WWI0_9PROT</name>
<keyword evidence="3" id="KW-1185">Reference proteome</keyword>
<keyword evidence="2" id="KW-0269">Exonuclease</keyword>
<accession>A0A1G6WWI0</accession>
<dbReference type="InterPro" id="IPR005135">
    <property type="entry name" value="Endo/exonuclease/phosphatase"/>
</dbReference>
<keyword evidence="2" id="KW-0378">Hydrolase</keyword>
<dbReference type="Gene3D" id="3.60.10.10">
    <property type="entry name" value="Endonuclease/exonuclease/phosphatase"/>
    <property type="match status" value="1"/>
</dbReference>
<proteinExistence type="predicted"/>